<dbReference type="InterPro" id="IPR029016">
    <property type="entry name" value="GAF-like_dom_sf"/>
</dbReference>
<proteinExistence type="predicted"/>
<dbReference type="Pfam" id="PF15714">
    <property type="entry name" value="SpoVT_C"/>
    <property type="match status" value="1"/>
</dbReference>
<keyword evidence="5" id="KW-1185">Reference proteome</keyword>
<dbReference type="NCBIfam" id="TIGR01439">
    <property type="entry name" value="lp_hng_hel_AbrB"/>
    <property type="match status" value="1"/>
</dbReference>
<dbReference type="STRING" id="301302.ERS852420_01508"/>
<dbReference type="Gene3D" id="3.30.450.40">
    <property type="match status" value="1"/>
</dbReference>
<evidence type="ECO:0000313" key="3">
    <source>
        <dbReference type="EMBL" id="CRL33575.1"/>
    </source>
</evidence>
<dbReference type="AlphaFoldDB" id="A0A0M6WDX8"/>
<name>A0A0M6WDX8_9FIRM</name>
<dbReference type="PANTHER" id="PTHR36432">
    <property type="match status" value="1"/>
</dbReference>
<evidence type="ECO:0000313" key="4">
    <source>
        <dbReference type="EMBL" id="CUM91459.1"/>
    </source>
</evidence>
<evidence type="ECO:0000259" key="2">
    <source>
        <dbReference type="PROSITE" id="PS51740"/>
    </source>
</evidence>
<dbReference type="InterPro" id="IPR052731">
    <property type="entry name" value="B_subtilis_Trans_State_Reg"/>
</dbReference>
<gene>
    <name evidence="4" type="primary">spoVT_1</name>
    <name evidence="4" type="ORF">ERS852420_01508</name>
    <name evidence="3" type="ORF">M72_02461</name>
</gene>
<dbReference type="SMART" id="SM00966">
    <property type="entry name" value="SpoVT_AbrB"/>
    <property type="match status" value="1"/>
</dbReference>
<dbReference type="PROSITE" id="PS51740">
    <property type="entry name" value="SPOVT_ABRB"/>
    <property type="match status" value="1"/>
</dbReference>
<keyword evidence="1" id="KW-0238">DNA-binding</keyword>
<dbReference type="PANTHER" id="PTHR36432:SF1">
    <property type="entry name" value="STAGE V SPORULATION PROTEIN T"/>
    <property type="match status" value="1"/>
</dbReference>
<accession>A0A0M6WDX8</accession>
<organism evidence="3 5">
    <name type="scientific">Roseburia faecis</name>
    <dbReference type="NCBI Taxonomy" id="301302"/>
    <lineage>
        <taxon>Bacteria</taxon>
        <taxon>Bacillati</taxon>
        <taxon>Bacillota</taxon>
        <taxon>Clostridia</taxon>
        <taxon>Lachnospirales</taxon>
        <taxon>Lachnospiraceae</taxon>
        <taxon>Roseburia</taxon>
    </lineage>
</organism>
<dbReference type="Pfam" id="PF04014">
    <property type="entry name" value="MazE_antitoxin"/>
    <property type="match status" value="1"/>
</dbReference>
<dbReference type="EMBL" id="CYXV01000005">
    <property type="protein sequence ID" value="CUM91459.1"/>
    <property type="molecule type" value="Genomic_DNA"/>
</dbReference>
<dbReference type="InterPro" id="IPR037914">
    <property type="entry name" value="SpoVT-AbrB_sf"/>
</dbReference>
<reference evidence="5" key="2">
    <citation type="submission" date="2015-05" db="EMBL/GenBank/DDBJ databases">
        <authorList>
            <consortium name="Pathogen Informatics"/>
        </authorList>
    </citation>
    <scope>NUCLEOTIDE SEQUENCE [LARGE SCALE GENOMIC DNA]</scope>
    <source>
        <strain evidence="4 6">2789STDY5608863</strain>
        <strain evidence="5">M72</strain>
    </source>
</reference>
<dbReference type="Proteomes" id="UP000095495">
    <property type="component" value="Unassembled WGS sequence"/>
</dbReference>
<sequence>MKITGLTRRVDSLGRIVIPKELRRMLHIKEGSPLEIYMDADETIVLKKYSQVGSLKNISQAYAQSLSKVTGATVCVADRDEIIAAAVILCAYAEQGDKLEIVEKLVSAAAEFPARQLG</sequence>
<dbReference type="SUPFAM" id="SSF89447">
    <property type="entry name" value="AbrB/MazE/MraZ-like"/>
    <property type="match status" value="1"/>
</dbReference>
<feature type="domain" description="SpoVT-AbrB" evidence="2">
    <location>
        <begin position="5"/>
        <end position="51"/>
    </location>
</feature>
<dbReference type="EMBL" id="CVRR01000005">
    <property type="protein sequence ID" value="CRL33575.1"/>
    <property type="molecule type" value="Genomic_DNA"/>
</dbReference>
<evidence type="ECO:0000313" key="5">
    <source>
        <dbReference type="Proteomes" id="UP000049979"/>
    </source>
</evidence>
<reference evidence="3" key="1">
    <citation type="submission" date="2015-05" db="EMBL/GenBank/DDBJ databases">
        <authorList>
            <person name="Wang D.B."/>
            <person name="Wang M."/>
        </authorList>
    </citation>
    <scope>NUCLEOTIDE SEQUENCE [LARGE SCALE GENOMIC DNA]</scope>
    <source>
        <strain evidence="3">M72</strain>
    </source>
</reference>
<evidence type="ECO:0000313" key="6">
    <source>
        <dbReference type="Proteomes" id="UP000095495"/>
    </source>
</evidence>
<dbReference type="GO" id="GO:0003677">
    <property type="term" value="F:DNA binding"/>
    <property type="evidence" value="ECO:0007669"/>
    <property type="project" value="UniProtKB-UniRule"/>
</dbReference>
<dbReference type="Gene3D" id="2.10.260.10">
    <property type="match status" value="1"/>
</dbReference>
<dbReference type="RefSeq" id="WP_278334961.1">
    <property type="nucleotide sequence ID" value="NZ_CP173697.1"/>
</dbReference>
<dbReference type="InterPro" id="IPR007159">
    <property type="entry name" value="SpoVT-AbrB_dom"/>
</dbReference>
<protein>
    <submittedName>
        <fullName evidence="4">Stage V sporulation protein T</fullName>
    </submittedName>
</protein>
<dbReference type="Proteomes" id="UP000049979">
    <property type="component" value="Unassembled WGS sequence"/>
</dbReference>
<evidence type="ECO:0000256" key="1">
    <source>
        <dbReference type="PROSITE-ProRule" id="PRU01076"/>
    </source>
</evidence>
<dbReference type="GeneID" id="99749238"/>